<protein>
    <submittedName>
        <fullName evidence="2">Uncharacterized protein LOC124811205 isoform X2</fullName>
    </submittedName>
</protein>
<evidence type="ECO:0000313" key="2">
    <source>
        <dbReference type="RefSeq" id="XP_065662462.1"/>
    </source>
</evidence>
<gene>
    <name evidence="2" type="primary">LOC124811205</name>
</gene>
<accession>A0ABM4CL08</accession>
<organism evidence="1 2">
    <name type="scientific">Hydra vulgaris</name>
    <name type="common">Hydra</name>
    <name type="synonym">Hydra attenuata</name>
    <dbReference type="NCBI Taxonomy" id="6087"/>
    <lineage>
        <taxon>Eukaryota</taxon>
        <taxon>Metazoa</taxon>
        <taxon>Cnidaria</taxon>
        <taxon>Hydrozoa</taxon>
        <taxon>Hydroidolina</taxon>
        <taxon>Anthoathecata</taxon>
        <taxon>Aplanulata</taxon>
        <taxon>Hydridae</taxon>
        <taxon>Hydra</taxon>
    </lineage>
</organism>
<sequence length="593" mass="68360">MFVEKKTIISVNLLMMSMCTFKYLDGAVEMFSLNGQFDVKANNLLTTFNIFPKEYEITFEVYLSSFTSGNNYCMCANLFRFTSGNDDLNINERLLAAWFTTSGTLTFYLFINSHSVQVLNVPFSIGWKKFNISQLLLHGAYISTIQVDGVNISSVTNTDAEEFYNVKLYFSDPWYLAQPGMVRNLLVTKGCSESNFYCKPLLEVTYDADIFLKLGCWKDTQNRALTLLEDQLSDRTLSYKQRPDPLGYCYRTASKYGYLIFSLQYGGQCFAGNNTSYQNFGKSDNCNLDGRGGRWANEVYTKKNSGFLVQNAEKNIYVLDISFNLDYINLIESAFNATWEYFIPPFINVNYEDLSVDIVKINSRKYKYKIFNLKHNGVNQSIIATLNNTRCLFGGTYKVIVPIKIYFENTIGNSWETFKTVSINIQENCPKTDDSNHVLPTDPNHVPEYYARGIYWNDANFQLYLCMNQYVTSMQKPACFSSESNGVFWKAIDIRVGAVLGHHILSRELYVVHRNQKSYLKFSITYKKWLAVTNHEFEFNISKNINWTCLKTLEGNYDQVILFGTNQWKGNASGLYIQKLGENIWIQRAKWSV</sequence>
<proteinExistence type="predicted"/>
<dbReference type="GeneID" id="124811205"/>
<dbReference type="Proteomes" id="UP001652625">
    <property type="component" value="Chromosome 09"/>
</dbReference>
<dbReference type="RefSeq" id="XP_065662462.1">
    <property type="nucleotide sequence ID" value="XM_065806390.1"/>
</dbReference>
<name>A0ABM4CL08_HYDVU</name>
<evidence type="ECO:0000313" key="1">
    <source>
        <dbReference type="Proteomes" id="UP001652625"/>
    </source>
</evidence>
<reference evidence="2" key="1">
    <citation type="submission" date="2025-08" db="UniProtKB">
        <authorList>
            <consortium name="RefSeq"/>
        </authorList>
    </citation>
    <scope>IDENTIFICATION</scope>
</reference>
<keyword evidence="1" id="KW-1185">Reference proteome</keyword>